<protein>
    <submittedName>
        <fullName evidence="1">Uncharacterized protein</fullName>
    </submittedName>
</protein>
<gene>
    <name evidence="1" type="ORF">Pcatena_09990</name>
</gene>
<sequence length="216" mass="22894">MQIQGFSCTRPQPEHMDQMRACATAAELDGLVTAGAYTTDVSRALYLVARRHDGVVTTGVACCCSAAELDVAAVDADEAGARADEIEALGAHTRPITIAYEGNRALDLILGAARSATPLYNLSNGSEQVVVWRMSRPEAIEAVTTTFAQIDGHVADNCLEAVATRLVARRAREARPSMDPRAAVLHPLAMLISEAELSRGTAGLLPGEGLLVHRFA</sequence>
<reference evidence="2" key="1">
    <citation type="submission" date="2018-11" db="EMBL/GenBank/DDBJ databases">
        <title>Comparative genomics of Parolsenella catena and Libanicoccus massiliensis: Reclassification of Libanicoccus massiliensis as Parolsenella massiliensis comb. nov.</title>
        <authorList>
            <person name="Sakamoto M."/>
            <person name="Ikeyama N."/>
            <person name="Murakami T."/>
            <person name="Mori H."/>
            <person name="Yuki M."/>
            <person name="Ohkuma M."/>
        </authorList>
    </citation>
    <scope>NUCLEOTIDE SEQUENCE [LARGE SCALE GENOMIC DNA]</scope>
    <source>
        <strain evidence="2">JCM 31932</strain>
    </source>
</reference>
<evidence type="ECO:0000313" key="2">
    <source>
        <dbReference type="Proteomes" id="UP000273154"/>
    </source>
</evidence>
<dbReference type="GeneID" id="88849132"/>
<name>A0A3G9K604_9ACTN</name>
<dbReference type="OrthoDB" id="9781616at2"/>
<evidence type="ECO:0000313" key="1">
    <source>
        <dbReference type="EMBL" id="BBH50412.1"/>
    </source>
</evidence>
<dbReference type="Proteomes" id="UP000273154">
    <property type="component" value="Chromosome"/>
</dbReference>
<dbReference type="EMBL" id="AP019367">
    <property type="protein sequence ID" value="BBH50412.1"/>
    <property type="molecule type" value="Genomic_DNA"/>
</dbReference>
<dbReference type="InterPro" id="IPR008323">
    <property type="entry name" value="UCP033563"/>
</dbReference>
<proteinExistence type="predicted"/>
<dbReference type="KEGG" id="pcat:Pcatena_09990"/>
<dbReference type="RefSeq" id="WP_126422217.1">
    <property type="nucleotide sequence ID" value="NZ_AP019367.1"/>
</dbReference>
<accession>A0A3G9K604</accession>
<dbReference type="Pfam" id="PF06245">
    <property type="entry name" value="DUF1015"/>
    <property type="match status" value="1"/>
</dbReference>
<keyword evidence="2" id="KW-1185">Reference proteome</keyword>
<organism evidence="1 2">
    <name type="scientific">Parolsenella catena</name>
    <dbReference type="NCBI Taxonomy" id="2003188"/>
    <lineage>
        <taxon>Bacteria</taxon>
        <taxon>Bacillati</taxon>
        <taxon>Actinomycetota</taxon>
        <taxon>Coriobacteriia</taxon>
        <taxon>Coriobacteriales</taxon>
        <taxon>Atopobiaceae</taxon>
        <taxon>Parolsenella</taxon>
    </lineage>
</organism>
<dbReference type="AlphaFoldDB" id="A0A3G9K604"/>